<dbReference type="InterPro" id="IPR010929">
    <property type="entry name" value="PDR_CDR_ABC"/>
</dbReference>
<dbReference type="SMR" id="C5M5S5"/>
<keyword evidence="5" id="KW-0547">Nucleotide-binding</keyword>
<dbReference type="Pfam" id="PF06422">
    <property type="entry name" value="PDR_CDR"/>
    <property type="match status" value="1"/>
</dbReference>
<gene>
    <name evidence="12" type="ORF">CTRG_01205</name>
</gene>
<keyword evidence="7 10" id="KW-1133">Transmembrane helix</keyword>
<evidence type="ECO:0000256" key="9">
    <source>
        <dbReference type="SAM" id="MobiDB-lite"/>
    </source>
</evidence>
<dbReference type="RefSeq" id="XP_002546900.1">
    <property type="nucleotide sequence ID" value="XM_002546854.1"/>
</dbReference>
<feature type="transmembrane region" description="Helical" evidence="10">
    <location>
        <begin position="1009"/>
        <end position="1028"/>
    </location>
</feature>
<dbReference type="KEGG" id="ctp:CTRG_01205"/>
<protein>
    <submittedName>
        <fullName evidence="12">Protein SNQ2</fullName>
    </submittedName>
</protein>
<dbReference type="AlphaFoldDB" id="C5M5S5"/>
<evidence type="ECO:0000256" key="3">
    <source>
        <dbReference type="ARBA" id="ARBA00022448"/>
    </source>
</evidence>
<keyword evidence="6" id="KW-0067">ATP-binding</keyword>
<proteinExistence type="inferred from homology"/>
<keyword evidence="13" id="KW-1185">Reference proteome</keyword>
<evidence type="ECO:0000313" key="12">
    <source>
        <dbReference type="EMBL" id="EER34345.1"/>
    </source>
</evidence>
<feature type="transmembrane region" description="Helical" evidence="10">
    <location>
        <begin position="379"/>
        <end position="405"/>
    </location>
</feature>
<evidence type="ECO:0000256" key="7">
    <source>
        <dbReference type="ARBA" id="ARBA00022989"/>
    </source>
</evidence>
<reference evidence="12 13" key="1">
    <citation type="journal article" date="2009" name="Nature">
        <title>Evolution of pathogenicity and sexual reproduction in eight Candida genomes.</title>
        <authorList>
            <person name="Butler G."/>
            <person name="Rasmussen M.D."/>
            <person name="Lin M.F."/>
            <person name="Santos M.A."/>
            <person name="Sakthikumar S."/>
            <person name="Munro C.A."/>
            <person name="Rheinbay E."/>
            <person name="Grabherr M."/>
            <person name="Forche A."/>
            <person name="Reedy J.L."/>
            <person name="Agrafioti I."/>
            <person name="Arnaud M.B."/>
            <person name="Bates S."/>
            <person name="Brown A.J."/>
            <person name="Brunke S."/>
            <person name="Costanzo M.C."/>
            <person name="Fitzpatrick D.A."/>
            <person name="de Groot P.W."/>
            <person name="Harris D."/>
            <person name="Hoyer L.L."/>
            <person name="Hube B."/>
            <person name="Klis F.M."/>
            <person name="Kodira C."/>
            <person name="Lennard N."/>
            <person name="Logue M.E."/>
            <person name="Martin R."/>
            <person name="Neiman A.M."/>
            <person name="Nikolaou E."/>
            <person name="Quail M.A."/>
            <person name="Quinn J."/>
            <person name="Santos M.C."/>
            <person name="Schmitzberger F.F."/>
            <person name="Sherlock G."/>
            <person name="Shah P."/>
            <person name="Silverstein K.A."/>
            <person name="Skrzypek M.S."/>
            <person name="Soll D."/>
            <person name="Staggs R."/>
            <person name="Stansfield I."/>
            <person name="Stumpf M.P."/>
            <person name="Sudbery P.E."/>
            <person name="Srikantha T."/>
            <person name="Zeng Q."/>
            <person name="Berman J."/>
            <person name="Berriman M."/>
            <person name="Heitman J."/>
            <person name="Gow N.A."/>
            <person name="Lorenz M.C."/>
            <person name="Birren B.W."/>
            <person name="Kellis M."/>
            <person name="Cuomo C.A."/>
        </authorList>
    </citation>
    <scope>NUCLEOTIDE SEQUENCE [LARGE SCALE GENOMIC DNA]</scope>
    <source>
        <strain evidence="13">ATCC MYA-3404 / T1</strain>
    </source>
</reference>
<comment type="subcellular location">
    <subcellularLocation>
        <location evidence="1">Membrane</location>
        <topology evidence="1">Multi-pass membrane protein</topology>
    </subcellularLocation>
</comment>
<dbReference type="VEuPathDB" id="FungiDB:CTRG_01205"/>
<evidence type="ECO:0000256" key="8">
    <source>
        <dbReference type="ARBA" id="ARBA00023136"/>
    </source>
</evidence>
<feature type="transmembrane region" description="Helical" evidence="10">
    <location>
        <begin position="338"/>
        <end position="358"/>
    </location>
</feature>
<evidence type="ECO:0000256" key="5">
    <source>
        <dbReference type="ARBA" id="ARBA00022741"/>
    </source>
</evidence>
<dbReference type="InterPro" id="IPR003439">
    <property type="entry name" value="ABC_transporter-like_ATP-bd"/>
</dbReference>
<dbReference type="Proteomes" id="UP000002037">
    <property type="component" value="Unassembled WGS sequence"/>
</dbReference>
<feature type="domain" description="ABC transporter" evidence="11">
    <location>
        <begin position="635"/>
        <end position="883"/>
    </location>
</feature>
<evidence type="ECO:0000256" key="2">
    <source>
        <dbReference type="ARBA" id="ARBA00006012"/>
    </source>
</evidence>
<feature type="region of interest" description="Disordered" evidence="9">
    <location>
        <begin position="600"/>
        <end position="631"/>
    </location>
</feature>
<dbReference type="HOGENOM" id="CLU_000604_35_0_1"/>
<dbReference type="Pfam" id="PF19055">
    <property type="entry name" value="ABC2_membrane_7"/>
    <property type="match status" value="1"/>
</dbReference>
<feature type="transmembrane region" description="Helical" evidence="10">
    <location>
        <begin position="985"/>
        <end position="1003"/>
    </location>
</feature>
<dbReference type="InterPro" id="IPR027417">
    <property type="entry name" value="P-loop_NTPase"/>
</dbReference>
<evidence type="ECO:0000256" key="4">
    <source>
        <dbReference type="ARBA" id="ARBA00022692"/>
    </source>
</evidence>
<name>C5M5S5_CANTT</name>
<feature type="compositionally biased region" description="Basic and acidic residues" evidence="9">
    <location>
        <begin position="927"/>
        <end position="939"/>
    </location>
</feature>
<dbReference type="EMBL" id="GG692396">
    <property type="protein sequence ID" value="EER34345.1"/>
    <property type="molecule type" value="Genomic_DNA"/>
</dbReference>
<dbReference type="GO" id="GO:0140359">
    <property type="term" value="F:ABC-type transporter activity"/>
    <property type="evidence" value="ECO:0007669"/>
    <property type="project" value="InterPro"/>
</dbReference>
<dbReference type="InterPro" id="IPR043926">
    <property type="entry name" value="ABCG_dom"/>
</dbReference>
<feature type="transmembrane region" description="Helical" evidence="10">
    <location>
        <begin position="411"/>
        <end position="432"/>
    </location>
</feature>
<dbReference type="PANTHER" id="PTHR19241">
    <property type="entry name" value="ATP-BINDING CASSETTE TRANSPORTER"/>
    <property type="match status" value="1"/>
</dbReference>
<dbReference type="InterPro" id="IPR003593">
    <property type="entry name" value="AAA+_ATPase"/>
</dbReference>
<evidence type="ECO:0000256" key="10">
    <source>
        <dbReference type="SAM" id="Phobius"/>
    </source>
</evidence>
<evidence type="ECO:0000256" key="6">
    <source>
        <dbReference type="ARBA" id="ARBA00022840"/>
    </source>
</evidence>
<dbReference type="Pfam" id="PF01061">
    <property type="entry name" value="ABC2_membrane"/>
    <property type="match status" value="1"/>
</dbReference>
<accession>C5M5S5</accession>
<dbReference type="SMART" id="SM00382">
    <property type="entry name" value="AAA"/>
    <property type="match status" value="1"/>
</dbReference>
<dbReference type="OrthoDB" id="245989at2759"/>
<dbReference type="GeneID" id="8297469"/>
<feature type="compositionally biased region" description="Polar residues" evidence="9">
    <location>
        <begin position="612"/>
        <end position="631"/>
    </location>
</feature>
<feature type="transmembrane region" description="Helical" evidence="10">
    <location>
        <begin position="302"/>
        <end position="323"/>
    </location>
</feature>
<dbReference type="eggNOG" id="KOG0065">
    <property type="taxonomic scope" value="Eukaryota"/>
</dbReference>
<evidence type="ECO:0000256" key="1">
    <source>
        <dbReference type="ARBA" id="ARBA00004141"/>
    </source>
</evidence>
<dbReference type="FunFam" id="3.40.50.300:FF:000054">
    <property type="entry name" value="ABC multidrug transporter atrF"/>
    <property type="match status" value="1"/>
</dbReference>
<dbReference type="GO" id="GO:0016020">
    <property type="term" value="C:membrane"/>
    <property type="evidence" value="ECO:0007669"/>
    <property type="project" value="UniProtKB-SubCell"/>
</dbReference>
<feature type="transmembrane region" description="Helical" evidence="10">
    <location>
        <begin position="552"/>
        <end position="572"/>
    </location>
</feature>
<dbReference type="STRING" id="294747.C5M5S5"/>
<feature type="transmembrane region" description="Helical" evidence="10">
    <location>
        <begin position="444"/>
        <end position="464"/>
    </location>
</feature>
<dbReference type="Pfam" id="PF00005">
    <property type="entry name" value="ABC_tran"/>
    <property type="match status" value="2"/>
</dbReference>
<dbReference type="GO" id="GO:1990961">
    <property type="term" value="P:xenobiotic detoxification by transmembrane export across the plasma membrane"/>
    <property type="evidence" value="ECO:0007669"/>
    <property type="project" value="UniProtKB-ARBA"/>
</dbReference>
<comment type="similarity">
    <text evidence="2">Belongs to the ABC transporter superfamily. ABCG family. PDR (TC 3.A.1.205) subfamily.</text>
</comment>
<dbReference type="InterPro" id="IPR013525">
    <property type="entry name" value="ABC2_TM"/>
</dbReference>
<dbReference type="Gene3D" id="3.40.50.300">
    <property type="entry name" value="P-loop containing nucleotide triphosphate hydrolases"/>
    <property type="match status" value="2"/>
</dbReference>
<evidence type="ECO:0000259" key="11">
    <source>
        <dbReference type="PROSITE" id="PS50893"/>
    </source>
</evidence>
<dbReference type="InterPro" id="IPR034003">
    <property type="entry name" value="ABCG_PDR_2"/>
</dbReference>
<dbReference type="CDD" id="cd03232">
    <property type="entry name" value="ABCG_PDR_domain2"/>
    <property type="match status" value="1"/>
</dbReference>
<keyword evidence="3" id="KW-0813">Transport</keyword>
<dbReference type="PROSITE" id="PS50893">
    <property type="entry name" value="ABC_TRANSPORTER_2"/>
    <property type="match status" value="1"/>
</dbReference>
<keyword evidence="4 10" id="KW-0812">Transmembrane</keyword>
<feature type="region of interest" description="Disordered" evidence="9">
    <location>
        <begin position="927"/>
        <end position="950"/>
    </location>
</feature>
<dbReference type="GO" id="GO:0016887">
    <property type="term" value="F:ATP hydrolysis activity"/>
    <property type="evidence" value="ECO:0007669"/>
    <property type="project" value="InterPro"/>
</dbReference>
<sequence>MAILDMMDYSQKEMIKMFKNDLIYNPELDTHFPHLTVDETLTFAIGCKTPNIRINGISRDQFIKAKKEILATVFGLRHTYNTKVGNDYVRGVSGGERKRVSIAEALACQASIYCWDNATRGLDASTALEFAQAIRTSTKLLGTTAFITIYQAGENIYEKFDKVTVLYEGHQIYYGPANRAKKYFENMGWECPPRQSTAEFLTALTDPIGRFPKKGWEYKVPRTAEEFEDRWLNSNEYKELIQEIDIYNNQLNHDEIRNQYYESVKQEKMKGARNSSPFTVSYLQQLKLCLIRSYQRIKGDKAYTITLVTAAIAQAFVAGSLYYNTPEDVSGAFSRGGVIFFAVLYMSLMGLAEISASFSNRQILMKQKNYSMYHPSADALSQFIMSIPISLIVNVFFVIILYFLSNLARDAGKFFICYLFVVLLHLTMGSMFQAIAAIHKTIAGANALGGIFMLASLMYSSYMIQRPSMHGYSRWISYINPVLYAFEAIIASEFHGRKMECTSQYLTPSGPGYENVGTGEQVCAFTGSIPGQNWVSGDKYLTVSYTYRFSHVWRNLGILIGFLAFFLTINALGTEYIKPITGGGDKLLFLKGKVPDHVTLPSEKQDGDIESSPGQTTSSSQLEKSPSKTNKNTALATNDIYVWKKVDYIIPYQGKQRQLLNDVSGFCIPGTLTALMGESGAGKTTLLNVLAQRIDFGTITGDMLVNGKPLDSSFSRRTGYVQQQDIHAEELTVRESLQFAARLRRSNDVSDEEKLDYVEKIIDVLDMKGYADAIVGKLGNGLNVEQRKKLSIGVELVAKPSLLLFLDEPTSGLDSQSAWSIIKILRSLANSGQAILCTIHQPSATLFEEFDRLLLLRKGGIVTYFGDIGPRSSVILDYFERNGARHCEDNENPAEYILEAIGAGATASSTFDWGDIWANSPEKIQSDNKRDELIQESSKKSNSGSTEDKKLQQKYATPYLYQFRYTLQRSTTTLWRLPEYAMSKIGMMTSGGLFIGLVTFYNLKETYTGSQNGLFCGFLTVVVAAPIANMLMERFSYSRATFEAGNCCLYLSLVFTYICDIYRKYLSILSVEYSICMCLFPGYSRSRFTSWYVLFYPRNILAIIHCFI</sequence>
<dbReference type="SUPFAM" id="SSF52540">
    <property type="entry name" value="P-loop containing nucleoside triphosphate hydrolases"/>
    <property type="match status" value="2"/>
</dbReference>
<dbReference type="GO" id="GO:0005524">
    <property type="term" value="F:ATP binding"/>
    <property type="evidence" value="ECO:0007669"/>
    <property type="project" value="UniProtKB-KW"/>
</dbReference>
<evidence type="ECO:0000313" key="13">
    <source>
        <dbReference type="Proteomes" id="UP000002037"/>
    </source>
</evidence>
<keyword evidence="8 10" id="KW-0472">Membrane</keyword>
<organism evidence="12 13">
    <name type="scientific">Candida tropicalis (strain ATCC MYA-3404 / T1)</name>
    <name type="common">Yeast</name>
    <dbReference type="NCBI Taxonomy" id="294747"/>
    <lineage>
        <taxon>Eukaryota</taxon>
        <taxon>Fungi</taxon>
        <taxon>Dikarya</taxon>
        <taxon>Ascomycota</taxon>
        <taxon>Saccharomycotina</taxon>
        <taxon>Pichiomycetes</taxon>
        <taxon>Debaryomycetaceae</taxon>
        <taxon>Candida/Lodderomyces clade</taxon>
        <taxon>Candida</taxon>
    </lineage>
</organism>